<dbReference type="Gene3D" id="3.30.360.10">
    <property type="entry name" value="Dihydrodipicolinate Reductase, domain 2"/>
    <property type="match status" value="1"/>
</dbReference>
<reference evidence="8" key="1">
    <citation type="submission" date="2020-06" db="EMBL/GenBank/DDBJ databases">
        <authorList>
            <consortium name="Plant Systems Biology data submission"/>
        </authorList>
    </citation>
    <scope>NUCLEOTIDE SEQUENCE</scope>
    <source>
        <strain evidence="8">D6</strain>
    </source>
</reference>
<dbReference type="Pfam" id="PF07994">
    <property type="entry name" value="NAD_binding_5"/>
    <property type="match status" value="1"/>
</dbReference>
<evidence type="ECO:0000313" key="8">
    <source>
        <dbReference type="EMBL" id="CAB9515595.1"/>
    </source>
</evidence>
<dbReference type="GO" id="GO:0006021">
    <property type="term" value="P:inositol biosynthetic process"/>
    <property type="evidence" value="ECO:0007669"/>
    <property type="project" value="UniProtKB-KW"/>
</dbReference>
<keyword evidence="9" id="KW-1185">Reference proteome</keyword>
<dbReference type="Pfam" id="PF01658">
    <property type="entry name" value="Inos-1-P_synth"/>
    <property type="match status" value="1"/>
</dbReference>
<dbReference type="OrthoDB" id="2887at2759"/>
<dbReference type="EC" id="5.5.1.4" evidence="5"/>
<organism evidence="8 9">
    <name type="scientific">Seminavis robusta</name>
    <dbReference type="NCBI Taxonomy" id="568900"/>
    <lineage>
        <taxon>Eukaryota</taxon>
        <taxon>Sar</taxon>
        <taxon>Stramenopiles</taxon>
        <taxon>Ochrophyta</taxon>
        <taxon>Bacillariophyta</taxon>
        <taxon>Bacillariophyceae</taxon>
        <taxon>Bacillariophycidae</taxon>
        <taxon>Naviculales</taxon>
        <taxon>Naviculaceae</taxon>
        <taxon>Seminavis</taxon>
    </lineage>
</organism>
<gene>
    <name evidence="8" type="ORF">SEMRO_726_G193420.1</name>
</gene>
<protein>
    <recommendedName>
        <fullName evidence="5">inositol-3-phosphate synthase</fullName>
        <ecNumber evidence="5">5.5.1.4</ecNumber>
    </recommendedName>
</protein>
<dbReference type="InterPro" id="IPR013021">
    <property type="entry name" value="Myo-inos-1-P_Synthase_GAPDH"/>
</dbReference>
<feature type="domain" description="Myo-inositol-1-phosphate synthase GAPDH-like" evidence="7">
    <location>
        <begin position="276"/>
        <end position="380"/>
    </location>
</feature>
<name>A0A9N8E863_9STRA</name>
<evidence type="ECO:0000256" key="5">
    <source>
        <dbReference type="ARBA" id="ARBA00012125"/>
    </source>
</evidence>
<dbReference type="Proteomes" id="UP001153069">
    <property type="component" value="Unassembled WGS sequence"/>
</dbReference>
<evidence type="ECO:0000259" key="7">
    <source>
        <dbReference type="Pfam" id="PF01658"/>
    </source>
</evidence>
<comment type="similarity">
    <text evidence="4">Belongs to the myo-inositol 1-phosphate synthase family.</text>
</comment>
<evidence type="ECO:0000256" key="4">
    <source>
        <dbReference type="ARBA" id="ARBA00010813"/>
    </source>
</evidence>
<comment type="caution">
    <text evidence="8">The sequence shown here is derived from an EMBL/GenBank/DDBJ whole genome shotgun (WGS) entry which is preliminary data.</text>
</comment>
<proteinExistence type="inferred from homology"/>
<dbReference type="SUPFAM" id="SSF51735">
    <property type="entry name" value="NAD(P)-binding Rossmann-fold domains"/>
    <property type="match status" value="1"/>
</dbReference>
<dbReference type="GO" id="GO:0004512">
    <property type="term" value="F:inositol-3-phosphate synthase activity"/>
    <property type="evidence" value="ECO:0007669"/>
    <property type="project" value="UniProtKB-EC"/>
</dbReference>
<evidence type="ECO:0000313" key="9">
    <source>
        <dbReference type="Proteomes" id="UP001153069"/>
    </source>
</evidence>
<dbReference type="InterPro" id="IPR002587">
    <property type="entry name" value="Myo-inos-1-P_Synthase"/>
</dbReference>
<dbReference type="SUPFAM" id="SSF55347">
    <property type="entry name" value="Glyceraldehyde-3-phosphate dehydrogenase-like, C-terminal domain"/>
    <property type="match status" value="1"/>
</dbReference>
<comment type="catalytic activity">
    <reaction evidence="1">
        <text>D-glucose 6-phosphate = 1D-myo-inositol 3-phosphate</text>
        <dbReference type="Rhea" id="RHEA:10716"/>
        <dbReference type="ChEBI" id="CHEBI:58401"/>
        <dbReference type="ChEBI" id="CHEBI:61548"/>
        <dbReference type="EC" id="5.5.1.4"/>
    </reaction>
</comment>
<dbReference type="AlphaFoldDB" id="A0A9N8E863"/>
<dbReference type="InterPro" id="IPR036291">
    <property type="entry name" value="NAD(P)-bd_dom_sf"/>
</dbReference>
<keyword evidence="6" id="KW-0398">Inositol biosynthesis</keyword>
<dbReference type="EMBL" id="CAICTM010000725">
    <property type="protein sequence ID" value="CAB9515595.1"/>
    <property type="molecule type" value="Genomic_DNA"/>
</dbReference>
<comment type="pathway">
    <text evidence="3">Polyol metabolism; myo-inositol biosynthesis; myo-inositol from D-glucose 6-phosphate: step 1/2.</text>
</comment>
<evidence type="ECO:0000256" key="1">
    <source>
        <dbReference type="ARBA" id="ARBA00000113"/>
    </source>
</evidence>
<comment type="cofactor">
    <cofactor evidence="2">
        <name>NAD(+)</name>
        <dbReference type="ChEBI" id="CHEBI:57540"/>
    </cofactor>
</comment>
<evidence type="ECO:0000256" key="6">
    <source>
        <dbReference type="ARBA" id="ARBA00022550"/>
    </source>
</evidence>
<dbReference type="PIRSF" id="PIRSF015578">
    <property type="entry name" value="Myoinos-ppht_syn"/>
    <property type="match status" value="1"/>
</dbReference>
<sequence>MSGSDSNKIGILIVGLGGNNGVTLLAGHTAAKHGLSWESGGCPGKGRVSAPNWGGCITQLPPKGVHGGVGFQGVYDLASAQEAAVGGWDIRPTPLGDALYECRVLDYDLVRQVREEMNSMEIKKGIYNSTFLGETQHATATHIVDTASLSFWQQVEHIRKDIRDFNAAQQVTGHTTVIWSASVERPADVAHIQTAQQLLKILKDTAAQDISPSMIYATAAALEGCSFVNGGSQNTLGPALNFLFELSFRTTLLEQEPDTATSTKPAYLLGTDFKAGQTKFKTAAVEYIRALGLTPRVIASSNHLGNNDMLNLTSQTTLNAKMRVKHSIFGPWNEQDLDHQVKVMYVPFMGDEKRDVVEYTSTAFLHQEHTMLTYTRCMDSVLCVPLMIDSAVWCDFFARHNTASNPVAKATAYLFKIPEGGAQGVDPGFHHQMETLRTVLKQVTNAAATDDKKGVDELLLKGLAAGILSQEQVNQLKALA</sequence>
<accession>A0A9N8E863</accession>
<dbReference type="Gene3D" id="3.40.50.720">
    <property type="entry name" value="NAD(P)-binding Rossmann-like Domain"/>
    <property type="match status" value="1"/>
</dbReference>
<evidence type="ECO:0000256" key="2">
    <source>
        <dbReference type="ARBA" id="ARBA00001911"/>
    </source>
</evidence>
<dbReference type="GO" id="GO:0008654">
    <property type="term" value="P:phospholipid biosynthetic process"/>
    <property type="evidence" value="ECO:0007669"/>
    <property type="project" value="InterPro"/>
</dbReference>
<dbReference type="PANTHER" id="PTHR11510">
    <property type="entry name" value="MYO-INOSITOL-1 PHOSPHATE SYNTHASE"/>
    <property type="match status" value="1"/>
</dbReference>
<evidence type="ECO:0000256" key="3">
    <source>
        <dbReference type="ARBA" id="ARBA00005117"/>
    </source>
</evidence>